<gene>
    <name evidence="2" type="ORF">FPRO_05320</name>
</gene>
<protein>
    <submittedName>
        <fullName evidence="2">Uncharacterized protein</fullName>
    </submittedName>
</protein>
<feature type="signal peptide" evidence="1">
    <location>
        <begin position="1"/>
        <end position="23"/>
    </location>
</feature>
<dbReference type="AlphaFoldDB" id="A0A1L7VL66"/>
<dbReference type="EMBL" id="FJOF01000004">
    <property type="protein sequence ID" value="CZR40420.1"/>
    <property type="molecule type" value="Genomic_DNA"/>
</dbReference>
<evidence type="ECO:0000313" key="3">
    <source>
        <dbReference type="Proteomes" id="UP000183971"/>
    </source>
</evidence>
<name>A0A1L7VL66_FUSPR</name>
<reference evidence="3" key="1">
    <citation type="journal article" date="2016" name="Genome Biol. Evol.">
        <title>Comparative 'omics' of the Fusarium fujikuroi species complex highlights differences in genetic potential and metabolite synthesis.</title>
        <authorList>
            <person name="Niehaus E.-M."/>
            <person name="Muensterkoetter M."/>
            <person name="Proctor R.H."/>
            <person name="Brown D.W."/>
            <person name="Sharon A."/>
            <person name="Idan Y."/>
            <person name="Oren-Young L."/>
            <person name="Sieber C.M."/>
            <person name="Novak O."/>
            <person name="Pencik A."/>
            <person name="Tarkowska D."/>
            <person name="Hromadova K."/>
            <person name="Freeman S."/>
            <person name="Maymon M."/>
            <person name="Elazar M."/>
            <person name="Youssef S.A."/>
            <person name="El-Shabrawy E.S.M."/>
            <person name="Shalaby A.B.A."/>
            <person name="Houterman P."/>
            <person name="Brock N.L."/>
            <person name="Burkhardt I."/>
            <person name="Tsavkelova E.A."/>
            <person name="Dickschat J.S."/>
            <person name="Galuszka P."/>
            <person name="Gueldener U."/>
            <person name="Tudzynski B."/>
        </authorList>
    </citation>
    <scope>NUCLEOTIDE SEQUENCE [LARGE SCALE GENOMIC DNA]</scope>
    <source>
        <strain evidence="3">ET1</strain>
    </source>
</reference>
<proteinExistence type="predicted"/>
<evidence type="ECO:0000313" key="2">
    <source>
        <dbReference type="EMBL" id="CZR40420.1"/>
    </source>
</evidence>
<sequence>MLADPLWGLFAAMLLCLLGLVTAEECKFDLLTKTNLWDPKNNTSRSVNEKTMVECGGHIKQCEIMEDIKIVRSPVSTLYVTQNFTTTTEKVYSFLGDISSIGG</sequence>
<keyword evidence="1" id="KW-0732">Signal</keyword>
<dbReference type="RefSeq" id="XP_031081013.1">
    <property type="nucleotide sequence ID" value="XM_031230924.1"/>
</dbReference>
<evidence type="ECO:0000256" key="1">
    <source>
        <dbReference type="SAM" id="SignalP"/>
    </source>
</evidence>
<feature type="chain" id="PRO_5012453842" evidence="1">
    <location>
        <begin position="24"/>
        <end position="103"/>
    </location>
</feature>
<dbReference type="GeneID" id="42050201"/>
<keyword evidence="3" id="KW-1185">Reference proteome</keyword>
<dbReference type="Proteomes" id="UP000183971">
    <property type="component" value="Unassembled WGS sequence"/>
</dbReference>
<organism evidence="2 3">
    <name type="scientific">Fusarium proliferatum (strain ET1)</name>
    <name type="common">Orchid endophyte fungus</name>
    <dbReference type="NCBI Taxonomy" id="1227346"/>
    <lineage>
        <taxon>Eukaryota</taxon>
        <taxon>Fungi</taxon>
        <taxon>Dikarya</taxon>
        <taxon>Ascomycota</taxon>
        <taxon>Pezizomycotina</taxon>
        <taxon>Sordariomycetes</taxon>
        <taxon>Hypocreomycetidae</taxon>
        <taxon>Hypocreales</taxon>
        <taxon>Nectriaceae</taxon>
        <taxon>Fusarium</taxon>
        <taxon>Fusarium fujikuroi species complex</taxon>
    </lineage>
</organism>
<dbReference type="VEuPathDB" id="FungiDB:FPRO_05320"/>
<comment type="caution">
    <text evidence="2">The sequence shown here is derived from an EMBL/GenBank/DDBJ whole genome shotgun (WGS) entry which is preliminary data.</text>
</comment>
<accession>A0A1L7VL66</accession>